<name>A0ABT8VUA4_9FLAO</name>
<keyword evidence="2" id="KW-1185">Reference proteome</keyword>
<accession>A0ABT8VUA4</accession>
<dbReference type="RefSeq" id="WP_302884815.1">
    <property type="nucleotide sequence ID" value="NZ_JAUMIT010000006.1"/>
</dbReference>
<dbReference type="EMBL" id="JAUMIT010000006">
    <property type="protein sequence ID" value="MDO3695543.1"/>
    <property type="molecule type" value="Genomic_DNA"/>
</dbReference>
<reference evidence="1" key="1">
    <citation type="submission" date="2023-07" db="EMBL/GenBank/DDBJ databases">
        <title>Wenyingzhuangia sp. chi5 genome sequencing and assembly.</title>
        <authorList>
            <person name="Park S."/>
        </authorList>
    </citation>
    <scope>NUCLEOTIDE SEQUENCE</scope>
    <source>
        <strain evidence="1">Chi5</strain>
    </source>
</reference>
<proteinExistence type="predicted"/>
<protein>
    <submittedName>
        <fullName evidence="1">YdeI/OmpD-associated family protein</fullName>
    </submittedName>
</protein>
<sequence length="190" mass="22307">MTKKEKINSFYPSNQLEWRLWLENNHISKDSVWVLFYKKHTNKPTISWSDAVDQALCFGWIDSTKKPIDSEKYIQYFCKRKPKSNWSKVNKDKIETLTKQGLMKEAGMESVKTAKQNGSWTILDTVEALIIPQDLEIALSKHKNAKDFFMSLSKSLRKILLYKIISAKKPETRQKRIDEIALQMENHQKP</sequence>
<dbReference type="Proteomes" id="UP001168642">
    <property type="component" value="Unassembled WGS sequence"/>
</dbReference>
<evidence type="ECO:0000313" key="2">
    <source>
        <dbReference type="Proteomes" id="UP001168642"/>
    </source>
</evidence>
<dbReference type="Pfam" id="PF13376">
    <property type="entry name" value="OmdA"/>
    <property type="match status" value="1"/>
</dbReference>
<gene>
    <name evidence="1" type="ORF">QVZ41_11900</name>
</gene>
<organism evidence="1 2">
    <name type="scientific">Wenyingzhuangia gilva</name>
    <dbReference type="NCBI Taxonomy" id="3057677"/>
    <lineage>
        <taxon>Bacteria</taxon>
        <taxon>Pseudomonadati</taxon>
        <taxon>Bacteroidota</taxon>
        <taxon>Flavobacteriia</taxon>
        <taxon>Flavobacteriales</taxon>
        <taxon>Flavobacteriaceae</taxon>
        <taxon>Wenyingzhuangia</taxon>
    </lineage>
</organism>
<comment type="caution">
    <text evidence="1">The sequence shown here is derived from an EMBL/GenBank/DDBJ whole genome shotgun (WGS) entry which is preliminary data.</text>
</comment>
<evidence type="ECO:0000313" key="1">
    <source>
        <dbReference type="EMBL" id="MDO3695543.1"/>
    </source>
</evidence>